<evidence type="ECO:0000313" key="4">
    <source>
        <dbReference type="EMBL" id="CAI9620500.1"/>
    </source>
</evidence>
<keyword evidence="2" id="KW-1133">Transmembrane helix</keyword>
<keyword evidence="2" id="KW-0812">Transmembrane</keyword>
<evidence type="ECO:0000256" key="1">
    <source>
        <dbReference type="ARBA" id="ARBA00022679"/>
    </source>
</evidence>
<feature type="transmembrane region" description="Helical" evidence="2">
    <location>
        <begin position="32"/>
        <end position="54"/>
    </location>
</feature>
<dbReference type="Pfam" id="PF00583">
    <property type="entry name" value="Acetyltransf_1"/>
    <property type="match status" value="1"/>
</dbReference>
<evidence type="ECO:0000313" key="5">
    <source>
        <dbReference type="Proteomes" id="UP001162483"/>
    </source>
</evidence>
<keyword evidence="1" id="KW-0808">Transferase</keyword>
<dbReference type="InterPro" id="IPR016181">
    <property type="entry name" value="Acyl_CoA_acyltransferase"/>
</dbReference>
<evidence type="ECO:0000259" key="3">
    <source>
        <dbReference type="PROSITE" id="PS51186"/>
    </source>
</evidence>
<dbReference type="InterPro" id="IPR050769">
    <property type="entry name" value="NAT_camello-type"/>
</dbReference>
<name>A0ABN9HFC5_9NEOB</name>
<dbReference type="EMBL" id="CATNWA010020939">
    <property type="protein sequence ID" value="CAI9620500.1"/>
    <property type="molecule type" value="Genomic_DNA"/>
</dbReference>
<dbReference type="InterPro" id="IPR000182">
    <property type="entry name" value="GNAT_dom"/>
</dbReference>
<organism evidence="4 5">
    <name type="scientific">Staurois parvus</name>
    <dbReference type="NCBI Taxonomy" id="386267"/>
    <lineage>
        <taxon>Eukaryota</taxon>
        <taxon>Metazoa</taxon>
        <taxon>Chordata</taxon>
        <taxon>Craniata</taxon>
        <taxon>Vertebrata</taxon>
        <taxon>Euteleostomi</taxon>
        <taxon>Amphibia</taxon>
        <taxon>Batrachia</taxon>
        <taxon>Anura</taxon>
        <taxon>Neobatrachia</taxon>
        <taxon>Ranoidea</taxon>
        <taxon>Ranidae</taxon>
        <taxon>Staurois</taxon>
    </lineage>
</organism>
<dbReference type="PANTHER" id="PTHR13947">
    <property type="entry name" value="GNAT FAMILY N-ACETYLTRANSFERASE"/>
    <property type="match status" value="1"/>
</dbReference>
<sequence>MPNYIIRLYKDSDYDAVRDIFSRGIKEHTKTAFFHTLSLPHIWAFLLAVFLVLLQVMGSYLLSSMAVSLSVAALWLLNRYIYATYVADSLATDMMNIRKYYLEQDGYCFWVAELAGEIVGMVAAIPPYPPTGENQVELKRLSVPMKHRGKGIAKALCSTVIDYARKRGSSAVVLSTSLSQSDASMLYLKMGFRKTNTETNEPFIIAKFIDFRILYYQYDIPTQR</sequence>
<evidence type="ECO:0000256" key="2">
    <source>
        <dbReference type="SAM" id="Phobius"/>
    </source>
</evidence>
<dbReference type="CDD" id="cd04301">
    <property type="entry name" value="NAT_SF"/>
    <property type="match status" value="1"/>
</dbReference>
<comment type="caution">
    <text evidence="4">The sequence shown here is derived from an EMBL/GenBank/DDBJ whole genome shotgun (WGS) entry which is preliminary data.</text>
</comment>
<protein>
    <recommendedName>
        <fullName evidence="3">N-acetyltransferase domain-containing protein</fullName>
    </recommendedName>
</protein>
<accession>A0ABN9HFC5</accession>
<dbReference type="Proteomes" id="UP001162483">
    <property type="component" value="Unassembled WGS sequence"/>
</dbReference>
<keyword evidence="5" id="KW-1185">Reference proteome</keyword>
<keyword evidence="2" id="KW-0472">Membrane</keyword>
<proteinExistence type="predicted"/>
<feature type="domain" description="N-acetyltransferase" evidence="3">
    <location>
        <begin position="64"/>
        <end position="210"/>
    </location>
</feature>
<gene>
    <name evidence="4" type="ORF">SPARVUS_LOCUS15992320</name>
</gene>
<reference evidence="4" key="1">
    <citation type="submission" date="2023-05" db="EMBL/GenBank/DDBJ databases">
        <authorList>
            <person name="Stuckert A."/>
        </authorList>
    </citation>
    <scope>NUCLEOTIDE SEQUENCE</scope>
</reference>
<dbReference type="SUPFAM" id="SSF55729">
    <property type="entry name" value="Acyl-CoA N-acyltransferases (Nat)"/>
    <property type="match status" value="1"/>
</dbReference>
<dbReference type="PROSITE" id="PS51186">
    <property type="entry name" value="GNAT"/>
    <property type="match status" value="1"/>
</dbReference>
<dbReference type="PANTHER" id="PTHR13947:SF58">
    <property type="entry name" value="8B (PUTATIVE,_PSEUDO-RELATED"/>
    <property type="match status" value="1"/>
</dbReference>
<dbReference type="Gene3D" id="3.40.630.30">
    <property type="match status" value="1"/>
</dbReference>
<feature type="transmembrane region" description="Helical" evidence="2">
    <location>
        <begin position="60"/>
        <end position="77"/>
    </location>
</feature>